<evidence type="ECO:0000256" key="4">
    <source>
        <dbReference type="ARBA" id="ARBA00022840"/>
    </source>
</evidence>
<feature type="compositionally biased region" description="Gly residues" evidence="8">
    <location>
        <begin position="1081"/>
        <end position="1118"/>
    </location>
</feature>
<dbReference type="PROSITE" id="PS50067">
    <property type="entry name" value="KINESIN_MOTOR_2"/>
    <property type="match status" value="1"/>
</dbReference>
<accession>A0A0V0QFE8</accession>
<dbReference type="GO" id="GO:0051231">
    <property type="term" value="P:spindle elongation"/>
    <property type="evidence" value="ECO:0007669"/>
    <property type="project" value="TreeGrafter"/>
</dbReference>
<dbReference type="InterPro" id="IPR027640">
    <property type="entry name" value="Kinesin-like_fam"/>
</dbReference>
<dbReference type="GO" id="GO:0003777">
    <property type="term" value="F:microtubule motor activity"/>
    <property type="evidence" value="ECO:0007669"/>
    <property type="project" value="InterPro"/>
</dbReference>
<dbReference type="SUPFAM" id="SSF52540">
    <property type="entry name" value="P-loop containing nucleoside triphosphate hydrolases"/>
    <property type="match status" value="1"/>
</dbReference>
<dbReference type="InterPro" id="IPR036961">
    <property type="entry name" value="Kinesin_motor_dom_sf"/>
</dbReference>
<feature type="region of interest" description="Disordered" evidence="8">
    <location>
        <begin position="1592"/>
        <end position="1615"/>
    </location>
</feature>
<evidence type="ECO:0000256" key="5">
    <source>
        <dbReference type="ARBA" id="ARBA00023054"/>
    </source>
</evidence>
<dbReference type="Pfam" id="PF13634">
    <property type="entry name" value="Nucleoporin_FG"/>
    <property type="match status" value="4"/>
</dbReference>
<gene>
    <name evidence="10" type="ORF">PPERSA_09536</name>
</gene>
<feature type="region of interest" description="Disordered" evidence="8">
    <location>
        <begin position="1352"/>
        <end position="1426"/>
    </location>
</feature>
<feature type="compositionally biased region" description="Low complexity" evidence="8">
    <location>
        <begin position="1372"/>
        <end position="1382"/>
    </location>
</feature>
<comment type="similarity">
    <text evidence="6">Belongs to the TRAFAC class myosin-kinesin ATPase superfamily. Kinesin family.</text>
</comment>
<evidence type="ECO:0000256" key="3">
    <source>
        <dbReference type="ARBA" id="ARBA00022741"/>
    </source>
</evidence>
<evidence type="ECO:0000256" key="8">
    <source>
        <dbReference type="SAM" id="MobiDB-lite"/>
    </source>
</evidence>
<dbReference type="InterPro" id="IPR019821">
    <property type="entry name" value="Kinesin_motor_CS"/>
</dbReference>
<evidence type="ECO:0000313" key="10">
    <source>
        <dbReference type="EMBL" id="KRX00930.1"/>
    </source>
</evidence>
<feature type="region of interest" description="Disordered" evidence="8">
    <location>
        <begin position="1265"/>
        <end position="1339"/>
    </location>
</feature>
<feature type="compositionally biased region" description="Gly residues" evidence="8">
    <location>
        <begin position="1383"/>
        <end position="1408"/>
    </location>
</feature>
<protein>
    <submittedName>
        <fullName evidence="10">p-loop containing nucleoside triphosphate hydrolase</fullName>
    </submittedName>
</protein>
<dbReference type="GO" id="GO:0005643">
    <property type="term" value="C:nuclear pore"/>
    <property type="evidence" value="ECO:0007669"/>
    <property type="project" value="UniProtKB-ARBA"/>
</dbReference>
<dbReference type="Pfam" id="PF00225">
    <property type="entry name" value="Kinesin"/>
    <property type="match status" value="1"/>
</dbReference>
<dbReference type="InterPro" id="IPR025574">
    <property type="entry name" value="Nucleoporin_FG_rpt"/>
</dbReference>
<feature type="compositionally biased region" description="Low complexity" evidence="8">
    <location>
        <begin position="1119"/>
        <end position="1128"/>
    </location>
</feature>
<dbReference type="PANTHER" id="PTHR47969:SF15">
    <property type="entry name" value="CHROMOSOME-ASSOCIATED KINESIN KIF4A-RELATED"/>
    <property type="match status" value="1"/>
</dbReference>
<dbReference type="OrthoDB" id="448977at2759"/>
<dbReference type="InParanoid" id="A0A0V0QFE8"/>
<keyword evidence="11" id="KW-1185">Reference proteome</keyword>
<comment type="subcellular location">
    <subcellularLocation>
        <location evidence="1">Cytoplasm</location>
    </subcellularLocation>
</comment>
<dbReference type="SMART" id="SM00129">
    <property type="entry name" value="KISc"/>
    <property type="match status" value="1"/>
</dbReference>
<feature type="coiled-coil region" evidence="7">
    <location>
        <begin position="541"/>
        <end position="615"/>
    </location>
</feature>
<dbReference type="GO" id="GO:0005524">
    <property type="term" value="F:ATP binding"/>
    <property type="evidence" value="ECO:0007669"/>
    <property type="project" value="UniProtKB-UniRule"/>
</dbReference>
<feature type="compositionally biased region" description="Low complexity" evidence="8">
    <location>
        <begin position="1061"/>
        <end position="1080"/>
    </location>
</feature>
<dbReference type="PRINTS" id="PR00380">
    <property type="entry name" value="KINESINHEAVY"/>
</dbReference>
<name>A0A0V0QFE8_PSEPJ</name>
<feature type="coiled-coil region" evidence="7">
    <location>
        <begin position="771"/>
        <end position="828"/>
    </location>
</feature>
<dbReference type="OMA" id="INCISAH"/>
<sequence length="2024" mass="223948">MAQRTGGLINNNNNKNNNYKIYSRIRPIEYPQKMIEVLSDQTLTIKDPAQKASEKQQFAFDGVFDGQSKQETVWSHSTEPVLQKLVEGHNGIVLSYGQTGAGKSFTVFGEDERYSINDMHMYSEGGRDKRGLVPRTVEFLFKKGEELDDIRQFVITVSIAEVYLDQVRDLGLAYVQQNEVKSKQSTQYQGKNAVSVYENQNLMIKESTNGQIIVQDLSQITLNNMNDLYDLLQSAFMLREKCENKGNQIWARAHTIFTINLVQKDKENDMIPFLNSSIQFVDLAGSERIAKSLTEGHKFQEAILISSYLASLQKCLQMVAKSSKSVPYRETKLTKIIQNCMTYSSHTILFLNLNPTESNFEECLSSLQYGERTRNSTLGLKQNSQMERQSVTEEFVMNVGGGYPGSDKMVKKLQEEISELKSKAEYIQKEHKEKLNSIQELLGIDIDLDKVLSKASQKELYQFKLQKQALEKLENVQLQNEDLKAKIEKLKSLLKEQKYEERKREEENTRIKLEQSEIIKQMKDKLSQCKLQKDTELQKLNIEREKEMKEMIERSNQLLEEKANMILNLPQDLEKKTQENAKLQEVKKATQFELEKQYKSQIDNIKSEYEKLLNNTKEQIIYNIENGKYSGGIRSFNIPTRDKPHQPNRTQHKNLFKILDQNHLMSSQKQIFGKTDLKKTLGSALNEKADQNNNYNINNNIQGSNVYNQSLKKTGKLQNQQNNEEGQVKEIYDKTEDLIDLQVNLDKIVSNKEVDQFINLKVYTERIKNSLREALLREKEYKKRVDQFEQINNTVDIQAVLKERDEYKQKYQQEIKKHNQTRIAIESQKRLISAKFSTQYRNTQKNNNLPIVSNNSQIQIGMGGTGLARPNTVGGDYKKSKKRLKSRKNHKMFGNTGGGGLFGGGNTQQQGGGLFGGNNQQQQQQAGGMGNNMNQQGGGLFGGGATQQQQGNTGLFGGGNTQQQQGGGGLFGGANTNPMGGMGGNQQGNTGLFGGGSTTNTQQQGGFMTNQNTSLGGGGLFGGGSTTTNQTGGGLFGTNQNTGQNQQTGGGLFGGGGGFGQNNNQQQQGGLMGQNNQNQTGGMGGMFGNTGQNTGGGGLFGGGGGVNTQQQGGGGLFGGNQNQQQQNTMGGGGGLFGGGGNTQNTGMGGGLFGGGGNTQQQQQQGGGLFGGAQNQQQGGNMMGGGSSSGYQRMQGYKPYQSSNTNLIKGNVVPYINCISAHPQFNNNYCTNEIRLLDYMDIKAGKLNPNQLGQMNTNTQQGGMFGGGQQQQQNTMGGGLFGGGGATQNTNTGLFGGGGGLNTQNQTQQQQGGGGLFGPGQNAGANSTTNTGGGLFGGGGGAFNNQNKTGGGLFGGGGATNTQNQTGGGLFGGNTNNNTQNTNTGGGLFGGGGATLNTNTGGGLFGGGVQQNTQQQQNTGGGLFGGGAQQNTGGGLFGGGAVSNTNTGGGLFGGGAAAQNTNTGGGLFGGGAAQNQQQQQGINQNNQQVQPGAYADQSQIIKQLTELVSTIKLQQQPQNPRMGPGAFQGYNSYEENYQDRREPNYDDYGLNQYQRFGYGEGRDEAKLFTSDRLRDANKSSIFSSHVRQSLDPYSSQSLISKSQRQQTNFNSSFEPQNNLLQQKRETFFKSSKSNFKDLSAFRQNDFDKLKKEKIQKLTQEQNYFKKKTNQNPRQSLNQLNQSAIKQREFLQSQLNQSINSQQNQDYDNVSNISMNSSRAHQILGQDQLILRAQMTYPIKKVYEIHLKPQDKHKNFAQILDQIKYDLVSQDQDVRNAIIQEGNQISNDEDDWFQPEDYFQDPILIIETPQKDKVVQPSEKIKNFIPYFSQKGSILKIIEQQQQLDDSQQEQYYQNSQEQDLDQNTYDQLSNSQQGQNNILLGHFELIQPANLNEIEDLSCIRNLTIKDKYVQIQWLEELDLSQGINFEEAVKDNQNEIIIEDPRLNKKASIVFFNFCKNLLDEVSDITLDDLKENSLIFSQEIGIKQDEGKPEFDPKNNQWTFYGIVDKFFDESDDEQEFEQIQNY</sequence>
<keyword evidence="10" id="KW-0378">Hydrolase</keyword>
<keyword evidence="5 7" id="KW-0175">Coiled coil</keyword>
<feature type="compositionally biased region" description="Gly residues" evidence="8">
    <location>
        <begin position="1129"/>
        <end position="1157"/>
    </location>
</feature>
<dbReference type="PANTHER" id="PTHR47969">
    <property type="entry name" value="CHROMOSOME-ASSOCIATED KINESIN KIF4A-RELATED"/>
    <property type="match status" value="1"/>
</dbReference>
<dbReference type="GO" id="GO:0007018">
    <property type="term" value="P:microtubule-based movement"/>
    <property type="evidence" value="ECO:0007669"/>
    <property type="project" value="InterPro"/>
</dbReference>
<feature type="coiled-coil region" evidence="7">
    <location>
        <begin position="466"/>
        <end position="516"/>
    </location>
</feature>
<evidence type="ECO:0000313" key="11">
    <source>
        <dbReference type="Proteomes" id="UP000054937"/>
    </source>
</evidence>
<feature type="region of interest" description="Disordered" evidence="8">
    <location>
        <begin position="865"/>
        <end position="901"/>
    </location>
</feature>
<comment type="caution">
    <text evidence="10">The sequence shown here is derived from an EMBL/GenBank/DDBJ whole genome shotgun (WGS) entry which is preliminary data.</text>
</comment>
<keyword evidence="2" id="KW-0963">Cytoplasm</keyword>
<feature type="binding site" evidence="6">
    <location>
        <begin position="97"/>
        <end position="104"/>
    </location>
    <ligand>
        <name>ATP</name>
        <dbReference type="ChEBI" id="CHEBI:30616"/>
    </ligand>
</feature>
<evidence type="ECO:0000256" key="2">
    <source>
        <dbReference type="ARBA" id="ARBA00022490"/>
    </source>
</evidence>
<evidence type="ECO:0000256" key="6">
    <source>
        <dbReference type="PROSITE-ProRule" id="PRU00283"/>
    </source>
</evidence>
<feature type="compositionally biased region" description="Gly residues" evidence="8">
    <location>
        <begin position="980"/>
        <end position="997"/>
    </location>
</feature>
<dbReference type="InterPro" id="IPR001752">
    <property type="entry name" value="Kinesin_motor_dom"/>
</dbReference>
<evidence type="ECO:0000256" key="1">
    <source>
        <dbReference type="ARBA" id="ARBA00004496"/>
    </source>
</evidence>
<dbReference type="GO" id="GO:0005737">
    <property type="term" value="C:cytoplasm"/>
    <property type="evidence" value="ECO:0007669"/>
    <property type="project" value="UniProtKB-SubCell"/>
</dbReference>
<feature type="compositionally biased region" description="Low complexity" evidence="8">
    <location>
        <begin position="917"/>
        <end position="935"/>
    </location>
</feature>
<evidence type="ECO:0000259" key="9">
    <source>
        <dbReference type="PROSITE" id="PS50067"/>
    </source>
</evidence>
<feature type="domain" description="Kinesin motor" evidence="9">
    <location>
        <begin position="18"/>
        <end position="376"/>
    </location>
</feature>
<feature type="region of interest" description="Disordered" evidence="8">
    <location>
        <begin position="1055"/>
        <end position="1195"/>
    </location>
</feature>
<feature type="compositionally biased region" description="Basic residues" evidence="8">
    <location>
        <begin position="879"/>
        <end position="891"/>
    </location>
</feature>
<dbReference type="EMBL" id="LDAU01000180">
    <property type="protein sequence ID" value="KRX00930.1"/>
    <property type="molecule type" value="Genomic_DNA"/>
</dbReference>
<feature type="compositionally biased region" description="Gly residues" evidence="8">
    <location>
        <begin position="1275"/>
        <end position="1285"/>
    </location>
</feature>
<feature type="compositionally biased region" description="Low complexity" evidence="8">
    <location>
        <begin position="1318"/>
        <end position="1329"/>
    </location>
</feature>
<feature type="compositionally biased region" description="Gly residues" evidence="8">
    <location>
        <begin position="936"/>
        <end position="945"/>
    </location>
</feature>
<keyword evidence="6" id="KW-0505">Motor protein</keyword>
<proteinExistence type="inferred from homology"/>
<organism evidence="10 11">
    <name type="scientific">Pseudocohnilembus persalinus</name>
    <name type="common">Ciliate</name>
    <dbReference type="NCBI Taxonomy" id="266149"/>
    <lineage>
        <taxon>Eukaryota</taxon>
        <taxon>Sar</taxon>
        <taxon>Alveolata</taxon>
        <taxon>Ciliophora</taxon>
        <taxon>Intramacronucleata</taxon>
        <taxon>Oligohymenophorea</taxon>
        <taxon>Scuticociliatia</taxon>
        <taxon>Philasterida</taxon>
        <taxon>Pseudocohnilembidae</taxon>
        <taxon>Pseudocohnilembus</taxon>
    </lineage>
</organism>
<dbReference type="InterPro" id="IPR027417">
    <property type="entry name" value="P-loop_NTPase"/>
</dbReference>
<dbReference type="Gene3D" id="3.40.850.10">
    <property type="entry name" value="Kinesin motor domain"/>
    <property type="match status" value="1"/>
</dbReference>
<reference evidence="10 11" key="1">
    <citation type="journal article" date="2015" name="Sci. Rep.">
        <title>Genome of the facultative scuticociliatosis pathogen Pseudocohnilembus persalinus provides insight into its virulence through horizontal gene transfer.</title>
        <authorList>
            <person name="Xiong J."/>
            <person name="Wang G."/>
            <person name="Cheng J."/>
            <person name="Tian M."/>
            <person name="Pan X."/>
            <person name="Warren A."/>
            <person name="Jiang C."/>
            <person name="Yuan D."/>
            <person name="Miao W."/>
        </authorList>
    </citation>
    <scope>NUCLEOTIDE SEQUENCE [LARGE SCALE GENOMIC DNA]</scope>
    <source>
        <strain evidence="10">36N120E</strain>
    </source>
</reference>
<dbReference type="GO" id="GO:0005875">
    <property type="term" value="C:microtubule associated complex"/>
    <property type="evidence" value="ECO:0007669"/>
    <property type="project" value="TreeGrafter"/>
</dbReference>
<dbReference type="GO" id="GO:0007052">
    <property type="term" value="P:mitotic spindle organization"/>
    <property type="evidence" value="ECO:0007669"/>
    <property type="project" value="TreeGrafter"/>
</dbReference>
<dbReference type="PROSITE" id="PS00411">
    <property type="entry name" value="KINESIN_MOTOR_1"/>
    <property type="match status" value="1"/>
</dbReference>
<dbReference type="GO" id="GO:0008017">
    <property type="term" value="F:microtubule binding"/>
    <property type="evidence" value="ECO:0007669"/>
    <property type="project" value="InterPro"/>
</dbReference>
<keyword evidence="4 6" id="KW-0067">ATP-binding</keyword>
<feature type="compositionally biased region" description="Gly residues" evidence="8">
    <location>
        <begin position="954"/>
        <end position="972"/>
    </location>
</feature>
<feature type="region of interest" description="Disordered" evidence="8">
    <location>
        <begin position="917"/>
        <end position="1009"/>
    </location>
</feature>
<feature type="compositionally biased region" description="Gly residues" evidence="8">
    <location>
        <begin position="1330"/>
        <end position="1339"/>
    </location>
</feature>
<dbReference type="GO" id="GO:0016787">
    <property type="term" value="F:hydrolase activity"/>
    <property type="evidence" value="ECO:0007669"/>
    <property type="project" value="UniProtKB-KW"/>
</dbReference>
<dbReference type="Proteomes" id="UP000054937">
    <property type="component" value="Unassembled WGS sequence"/>
</dbReference>
<keyword evidence="3 6" id="KW-0547">Nucleotide-binding</keyword>
<evidence type="ECO:0000256" key="7">
    <source>
        <dbReference type="SAM" id="Coils"/>
    </source>
</evidence>